<keyword evidence="3" id="KW-1185">Reference proteome</keyword>
<dbReference type="GeneID" id="98050333"/>
<feature type="transmembrane region" description="Helical" evidence="1">
    <location>
        <begin position="20"/>
        <end position="40"/>
    </location>
</feature>
<feature type="transmembrane region" description="Helical" evidence="1">
    <location>
        <begin position="121"/>
        <end position="139"/>
    </location>
</feature>
<sequence>MPVQSEHHSHGHAIFPWPQLLVVLSAFLMLLYGMIGFRYSGLPGVPYASRELLGIAVDPLRDLGHLLLGIAGLLCASTLRSARVYGGVLVVVGVVEAVAGSLTGVFGLVPAGPLVMNTGSVVMAVVMVVLGAPAVFGRVRSDMPYERFQRDVENAGRRLTGIRGRSTRRGSDEE</sequence>
<reference evidence="2 3" key="1">
    <citation type="submission" date="2020-07" db="EMBL/GenBank/DDBJ databases">
        <title>Sequencing the genomes of 1000 actinobacteria strains.</title>
        <authorList>
            <person name="Klenk H.-P."/>
        </authorList>
    </citation>
    <scope>NUCLEOTIDE SEQUENCE [LARGE SCALE GENOMIC DNA]</scope>
    <source>
        <strain evidence="2 3">DSM 44749</strain>
    </source>
</reference>
<evidence type="ECO:0000313" key="3">
    <source>
        <dbReference type="Proteomes" id="UP000549695"/>
    </source>
</evidence>
<feature type="transmembrane region" description="Helical" evidence="1">
    <location>
        <begin position="86"/>
        <end position="109"/>
    </location>
</feature>
<gene>
    <name evidence="2" type="ORF">HDA37_000507</name>
</gene>
<comment type="caution">
    <text evidence="2">The sequence shown here is derived from an EMBL/GenBank/DDBJ whole genome shotgun (WGS) entry which is preliminary data.</text>
</comment>
<evidence type="ECO:0000313" key="2">
    <source>
        <dbReference type="EMBL" id="NYG00222.1"/>
    </source>
</evidence>
<keyword evidence="1" id="KW-0812">Transmembrane</keyword>
<dbReference type="AlphaFoldDB" id="A0A852W3S8"/>
<organism evidence="2 3">
    <name type="scientific">Pseudonocardia alni</name>
    <name type="common">Amycolata alni</name>
    <dbReference type="NCBI Taxonomy" id="33907"/>
    <lineage>
        <taxon>Bacteria</taxon>
        <taxon>Bacillati</taxon>
        <taxon>Actinomycetota</taxon>
        <taxon>Actinomycetes</taxon>
        <taxon>Pseudonocardiales</taxon>
        <taxon>Pseudonocardiaceae</taxon>
        <taxon>Pseudonocardia</taxon>
    </lineage>
</organism>
<keyword evidence="1" id="KW-1133">Transmembrane helix</keyword>
<dbReference type="EMBL" id="JACCCZ010000001">
    <property type="protein sequence ID" value="NYG00222.1"/>
    <property type="molecule type" value="Genomic_DNA"/>
</dbReference>
<dbReference type="Pfam" id="PF14325">
    <property type="entry name" value="DUF4383"/>
    <property type="match status" value="1"/>
</dbReference>
<evidence type="ECO:0000256" key="1">
    <source>
        <dbReference type="SAM" id="Phobius"/>
    </source>
</evidence>
<accession>A0A852W3S8</accession>
<dbReference type="RefSeq" id="WP_179760083.1">
    <property type="nucleotide sequence ID" value="NZ_BAAAJZ010000011.1"/>
</dbReference>
<name>A0A852W3S8_PSEA5</name>
<dbReference type="Proteomes" id="UP000549695">
    <property type="component" value="Unassembled WGS sequence"/>
</dbReference>
<proteinExistence type="predicted"/>
<protein>
    <submittedName>
        <fullName evidence="2">Lysylphosphatidylglycerol synthetase-like protein (DUF2156 family)</fullName>
    </submittedName>
</protein>
<keyword evidence="1" id="KW-0472">Membrane</keyword>